<sequence>MARCARGSTPPMRTPWADRLPMGLEEEYGGLFQAGRERVPLARGAQPVEH</sequence>
<reference evidence="2" key="1">
    <citation type="submission" date="2016-06" db="EMBL/GenBank/DDBJ databases">
        <authorList>
            <person name="Varghese N."/>
            <person name="Submissions Spin"/>
        </authorList>
    </citation>
    <scope>NUCLEOTIDE SEQUENCE [LARGE SCALE GENOMIC DNA]</scope>
    <source>
        <strain evidence="2">DSM 44151</strain>
    </source>
</reference>
<name>A0A1C6UQL2_9ACTN</name>
<gene>
    <name evidence="1" type="ORF">GA0070603_2190</name>
</gene>
<evidence type="ECO:0000313" key="1">
    <source>
        <dbReference type="EMBL" id="SCL56355.1"/>
    </source>
</evidence>
<proteinExistence type="predicted"/>
<accession>A0A1C6UQL2</accession>
<dbReference type="EMBL" id="FMIB01000002">
    <property type="protein sequence ID" value="SCL56355.1"/>
    <property type="molecule type" value="Genomic_DNA"/>
</dbReference>
<dbReference type="Proteomes" id="UP000198605">
    <property type="component" value="Unassembled WGS sequence"/>
</dbReference>
<protein>
    <submittedName>
        <fullName evidence="1">Uncharacterized protein</fullName>
    </submittedName>
</protein>
<organism evidence="1 2">
    <name type="scientific">Micromonospora chersina</name>
    <dbReference type="NCBI Taxonomy" id="47854"/>
    <lineage>
        <taxon>Bacteria</taxon>
        <taxon>Bacillati</taxon>
        <taxon>Actinomycetota</taxon>
        <taxon>Actinomycetes</taxon>
        <taxon>Micromonosporales</taxon>
        <taxon>Micromonosporaceae</taxon>
        <taxon>Micromonospora</taxon>
    </lineage>
</organism>
<dbReference type="AlphaFoldDB" id="A0A1C6UQL2"/>
<evidence type="ECO:0000313" key="2">
    <source>
        <dbReference type="Proteomes" id="UP000198605"/>
    </source>
</evidence>
<keyword evidence="2" id="KW-1185">Reference proteome</keyword>